<name>A0A7W9MHD1_9ACTN</name>
<organism evidence="1 2">
    <name type="scientific">Streptosporangium becharense</name>
    <dbReference type="NCBI Taxonomy" id="1816182"/>
    <lineage>
        <taxon>Bacteria</taxon>
        <taxon>Bacillati</taxon>
        <taxon>Actinomycetota</taxon>
        <taxon>Actinomycetes</taxon>
        <taxon>Streptosporangiales</taxon>
        <taxon>Streptosporangiaceae</taxon>
        <taxon>Streptosporangium</taxon>
    </lineage>
</organism>
<gene>
    <name evidence="1" type="ORF">F4562_003395</name>
</gene>
<comment type="caution">
    <text evidence="1">The sequence shown here is derived from an EMBL/GenBank/DDBJ whole genome shotgun (WGS) entry which is preliminary data.</text>
</comment>
<protein>
    <submittedName>
        <fullName evidence="1">Uncharacterized protein</fullName>
    </submittedName>
</protein>
<evidence type="ECO:0000313" key="2">
    <source>
        <dbReference type="Proteomes" id="UP000540685"/>
    </source>
</evidence>
<sequence>MPLDSRLLVQLAANLTNSLDLTTVSAPLSFARQLNLTDGAGAGQANRLWSDTRTVGPSATDSIDLAGSLTDPFGAALTFARIKAVLVAAALANVTEVRVTRPASNAVPLLSAAAYLPVKPGGVFLWFDPSAAGVPVTAGTGDLLDMVNSGATAATYDVVIIGAAS</sequence>
<keyword evidence="2" id="KW-1185">Reference proteome</keyword>
<reference evidence="1 2" key="1">
    <citation type="submission" date="2020-08" db="EMBL/GenBank/DDBJ databases">
        <title>Sequencing the genomes of 1000 actinobacteria strains.</title>
        <authorList>
            <person name="Klenk H.-P."/>
        </authorList>
    </citation>
    <scope>NUCLEOTIDE SEQUENCE [LARGE SCALE GENOMIC DNA]</scope>
    <source>
        <strain evidence="1 2">DSM 46887</strain>
    </source>
</reference>
<dbReference type="RefSeq" id="WP_184547511.1">
    <property type="nucleotide sequence ID" value="NZ_JACHMP010000001.1"/>
</dbReference>
<dbReference type="EMBL" id="JACHMP010000001">
    <property type="protein sequence ID" value="MBB5820333.1"/>
    <property type="molecule type" value="Genomic_DNA"/>
</dbReference>
<evidence type="ECO:0000313" key="1">
    <source>
        <dbReference type="EMBL" id="MBB5820333.1"/>
    </source>
</evidence>
<dbReference type="AlphaFoldDB" id="A0A7W9MHD1"/>
<accession>A0A7W9MHD1</accession>
<dbReference type="Proteomes" id="UP000540685">
    <property type="component" value="Unassembled WGS sequence"/>
</dbReference>
<proteinExistence type="predicted"/>